<dbReference type="Gene3D" id="1.10.287.2250">
    <property type="match status" value="1"/>
</dbReference>
<evidence type="ECO:0000256" key="1">
    <source>
        <dbReference type="SAM" id="SignalP"/>
    </source>
</evidence>
<organism evidence="2 3">
    <name type="scientific">Parastrongyloides trichosuri</name>
    <name type="common">Possum-specific nematode worm</name>
    <dbReference type="NCBI Taxonomy" id="131310"/>
    <lineage>
        <taxon>Eukaryota</taxon>
        <taxon>Metazoa</taxon>
        <taxon>Ecdysozoa</taxon>
        <taxon>Nematoda</taxon>
        <taxon>Chromadorea</taxon>
        <taxon>Rhabditida</taxon>
        <taxon>Tylenchina</taxon>
        <taxon>Panagrolaimomorpha</taxon>
        <taxon>Strongyloidoidea</taxon>
        <taxon>Strongyloididae</taxon>
        <taxon>Parastrongyloides</taxon>
    </lineage>
</organism>
<evidence type="ECO:0000313" key="3">
    <source>
        <dbReference type="WBParaSite" id="PTRK_0000649550.1"/>
    </source>
</evidence>
<keyword evidence="2" id="KW-1185">Reference proteome</keyword>
<accession>A0A0N4ZFG5</accession>
<proteinExistence type="predicted"/>
<keyword evidence="1" id="KW-0732">Signal</keyword>
<name>A0A0N4ZFG5_PARTI</name>
<feature type="signal peptide" evidence="1">
    <location>
        <begin position="1"/>
        <end position="17"/>
    </location>
</feature>
<protein>
    <submittedName>
        <fullName evidence="3">Uncharacterized protein</fullName>
    </submittedName>
</protein>
<dbReference type="Proteomes" id="UP000038045">
    <property type="component" value="Unplaced"/>
</dbReference>
<dbReference type="WBParaSite" id="PTRK_0000649550.1">
    <property type="protein sequence ID" value="PTRK_0000649550.1"/>
    <property type="gene ID" value="PTRK_0000649550"/>
</dbReference>
<evidence type="ECO:0000313" key="2">
    <source>
        <dbReference type="Proteomes" id="UP000038045"/>
    </source>
</evidence>
<dbReference type="AlphaFoldDB" id="A0A0N4ZFG5"/>
<reference evidence="3" key="1">
    <citation type="submission" date="2017-02" db="UniProtKB">
        <authorList>
            <consortium name="WormBaseParasite"/>
        </authorList>
    </citation>
    <scope>IDENTIFICATION</scope>
</reference>
<sequence length="74" mass="8721">MFIYILFIKIIITFPSCLPDLSDEVSLPEIYDDIKYNVDKSIIKSYNEKYERGKVNFKTGLNHLADLKIMKLFN</sequence>
<feature type="chain" id="PRO_5005891782" evidence="1">
    <location>
        <begin position="18"/>
        <end position="74"/>
    </location>
</feature>